<evidence type="ECO:0000313" key="1">
    <source>
        <dbReference type="EMBL" id="RUO50771.1"/>
    </source>
</evidence>
<accession>A0A432XQ74</accession>
<dbReference type="OrthoDB" id="6241201at2"/>
<proteinExistence type="predicted"/>
<name>A0A432XQ74_9GAMM</name>
<keyword evidence="2" id="KW-1185">Reference proteome</keyword>
<dbReference type="EMBL" id="PIPT01000001">
    <property type="protein sequence ID" value="RUO50771.1"/>
    <property type="molecule type" value="Genomic_DNA"/>
</dbReference>
<dbReference type="Proteomes" id="UP000286678">
    <property type="component" value="Unassembled WGS sequence"/>
</dbReference>
<dbReference type="RefSeq" id="WP_126832414.1">
    <property type="nucleotide sequence ID" value="NZ_PIPT01000001.1"/>
</dbReference>
<protein>
    <submittedName>
        <fullName evidence="1">Uncharacterized protein</fullName>
    </submittedName>
</protein>
<organism evidence="1 2">
    <name type="scientific">Pseudidiomarina aquimaris</name>
    <dbReference type="NCBI Taxonomy" id="641841"/>
    <lineage>
        <taxon>Bacteria</taxon>
        <taxon>Pseudomonadati</taxon>
        <taxon>Pseudomonadota</taxon>
        <taxon>Gammaproteobacteria</taxon>
        <taxon>Alteromonadales</taxon>
        <taxon>Idiomarinaceae</taxon>
        <taxon>Pseudidiomarina</taxon>
    </lineage>
</organism>
<gene>
    <name evidence="1" type="ORF">CWE21_01305</name>
</gene>
<dbReference type="AlphaFoldDB" id="A0A432XQ74"/>
<evidence type="ECO:0000313" key="2">
    <source>
        <dbReference type="Proteomes" id="UP000286678"/>
    </source>
</evidence>
<reference evidence="2" key="1">
    <citation type="journal article" date="2018" name="Front. Microbiol.">
        <title>Genome-Based Analysis Reveals the Taxonomy and Diversity of the Family Idiomarinaceae.</title>
        <authorList>
            <person name="Liu Y."/>
            <person name="Lai Q."/>
            <person name="Shao Z."/>
        </authorList>
    </citation>
    <scope>NUCLEOTIDE SEQUENCE [LARGE SCALE GENOMIC DNA]</scope>
    <source>
        <strain evidence="2">SW15</strain>
    </source>
</reference>
<comment type="caution">
    <text evidence="1">The sequence shown here is derived from an EMBL/GenBank/DDBJ whole genome shotgun (WGS) entry which is preliminary data.</text>
</comment>
<sequence>MMRKLLILAIFAAAFYQYYYGFGAHMMPDIDLGEVAGDLKRKAVEKRDPTLLKLECPAGTYVAVDETLQSANCQPRTRF</sequence>